<dbReference type="Gene3D" id="3.30.420.10">
    <property type="entry name" value="Ribonuclease H-like superfamily/Ribonuclease H"/>
    <property type="match status" value="1"/>
</dbReference>
<dbReference type="PANTHER" id="PTHR11046">
    <property type="entry name" value="OLIGORIBONUCLEASE, MITOCHONDRIAL"/>
    <property type="match status" value="1"/>
</dbReference>
<dbReference type="RefSeq" id="WP_075474964.1">
    <property type="nucleotide sequence ID" value="NZ_LR217732.1"/>
</dbReference>
<dbReference type="CDD" id="cd06135">
    <property type="entry name" value="Orn"/>
    <property type="match status" value="1"/>
</dbReference>
<name>A0A451DHY7_9GAMM</name>
<dbReference type="Pfam" id="PF00929">
    <property type="entry name" value="RNase_T"/>
    <property type="match status" value="1"/>
</dbReference>
<dbReference type="GO" id="GO:0003676">
    <property type="term" value="F:nucleic acid binding"/>
    <property type="evidence" value="ECO:0007669"/>
    <property type="project" value="InterPro"/>
</dbReference>
<dbReference type="EC" id="3.1.-.-" evidence="6"/>
<evidence type="ECO:0000256" key="2">
    <source>
        <dbReference type="ARBA" id="ARBA00022722"/>
    </source>
</evidence>
<dbReference type="GO" id="GO:0000175">
    <property type="term" value="F:3'-5'-RNA exonuclease activity"/>
    <property type="evidence" value="ECO:0007669"/>
    <property type="project" value="InterPro"/>
</dbReference>
<keyword evidence="3 6" id="KW-0378">Hydrolase</keyword>
<dbReference type="AlphaFoldDB" id="A0A451DHY7"/>
<dbReference type="PANTHER" id="PTHR11046:SF0">
    <property type="entry name" value="OLIGORIBONUCLEASE, MITOCHONDRIAL"/>
    <property type="match status" value="1"/>
</dbReference>
<evidence type="ECO:0000256" key="1">
    <source>
        <dbReference type="ARBA" id="ARBA00009921"/>
    </source>
</evidence>
<dbReference type="Proteomes" id="UP000294449">
    <property type="component" value="Chromosome"/>
</dbReference>
<dbReference type="NCBIfam" id="NF003765">
    <property type="entry name" value="PRK05359.1"/>
    <property type="match status" value="1"/>
</dbReference>
<evidence type="ECO:0000313" key="7">
    <source>
        <dbReference type="Proteomes" id="UP000294449"/>
    </source>
</evidence>
<dbReference type="InterPro" id="IPR013520">
    <property type="entry name" value="Ribonucl_H"/>
</dbReference>
<dbReference type="STRING" id="655384.GCA_900128595_00386"/>
<evidence type="ECO:0000259" key="5">
    <source>
        <dbReference type="SMART" id="SM00479"/>
    </source>
</evidence>
<dbReference type="SMART" id="SM00479">
    <property type="entry name" value="EXOIII"/>
    <property type="match status" value="1"/>
</dbReference>
<protein>
    <submittedName>
        <fullName evidence="6">Oligoribonuclease</fullName>
        <ecNumber evidence="6">3.1.-.-</ecNumber>
    </submittedName>
</protein>
<evidence type="ECO:0000256" key="4">
    <source>
        <dbReference type="ARBA" id="ARBA00022839"/>
    </source>
</evidence>
<sequence>MKKEKKNEKLIWIDLEMTGLNPKIHKIIEISTIITDKYLNILEIGPNIVIFQKQKTLKKMHNEIFNIHQNNELIKNIEVSQENEASAEKKTLLFLKKWIKKKISPMCGNTISTDRAFLLHHMPKLESYFHYRNLDVSSINELAQRWKPKILKKIKKKNTHRAQEDLIESIIELKVYKKNLFFI</sequence>
<dbReference type="InterPro" id="IPR036397">
    <property type="entry name" value="RNaseH_sf"/>
</dbReference>
<keyword evidence="4" id="KW-0269">Exonuclease</keyword>
<dbReference type="EMBL" id="LR217732">
    <property type="protein sequence ID" value="VFP86261.1"/>
    <property type="molecule type" value="Genomic_DNA"/>
</dbReference>
<evidence type="ECO:0000313" key="6">
    <source>
        <dbReference type="EMBL" id="VFP86261.1"/>
    </source>
</evidence>
<comment type="similarity">
    <text evidence="1">Belongs to the oligoribonuclease family.</text>
</comment>
<reference evidence="6 7" key="1">
    <citation type="submission" date="2019-02" db="EMBL/GenBank/DDBJ databases">
        <authorList>
            <person name="Manzano-Marin A."/>
            <person name="Manzano-Marin A."/>
        </authorList>
    </citation>
    <scope>NUCLEOTIDE SEQUENCE [LARGE SCALE GENOMIC DNA]</scope>
    <source>
        <strain evidence="6 7">BuCipseudotaxifoliae</strain>
    </source>
</reference>
<dbReference type="OrthoDB" id="9801329at2"/>
<dbReference type="InterPro" id="IPR012337">
    <property type="entry name" value="RNaseH-like_sf"/>
</dbReference>
<dbReference type="GO" id="GO:0006259">
    <property type="term" value="P:DNA metabolic process"/>
    <property type="evidence" value="ECO:0007669"/>
    <property type="project" value="UniProtKB-ARBA"/>
</dbReference>
<dbReference type="SUPFAM" id="SSF53098">
    <property type="entry name" value="Ribonuclease H-like"/>
    <property type="match status" value="1"/>
</dbReference>
<evidence type="ECO:0000256" key="3">
    <source>
        <dbReference type="ARBA" id="ARBA00022801"/>
    </source>
</evidence>
<feature type="domain" description="Exonuclease" evidence="5">
    <location>
        <begin position="9"/>
        <end position="182"/>
    </location>
</feature>
<gene>
    <name evidence="6" type="primary">orn</name>
    <name evidence="6" type="ORF">BUCIPSTX3056_386</name>
</gene>
<accession>A0A451DHY7</accession>
<keyword evidence="2" id="KW-0540">Nuclease</keyword>
<organism evidence="6 7">
    <name type="scientific">Buchnera aphidicola</name>
    <name type="common">Cinara pseudotaxifoliae</name>
    <dbReference type="NCBI Taxonomy" id="655384"/>
    <lineage>
        <taxon>Bacteria</taxon>
        <taxon>Pseudomonadati</taxon>
        <taxon>Pseudomonadota</taxon>
        <taxon>Gammaproteobacteria</taxon>
        <taxon>Enterobacterales</taxon>
        <taxon>Erwiniaceae</taxon>
        <taxon>Buchnera</taxon>
    </lineage>
</organism>
<dbReference type="InterPro" id="IPR022894">
    <property type="entry name" value="Oligoribonuclease"/>
</dbReference>
<proteinExistence type="inferred from homology"/>